<feature type="region of interest" description="Disordered" evidence="5">
    <location>
        <begin position="136"/>
        <end position="157"/>
    </location>
</feature>
<comment type="subcellular location">
    <subcellularLocation>
        <location evidence="1">Nucleus</location>
        <location evidence="1">Nucleolus</location>
    </subcellularLocation>
</comment>
<dbReference type="Gene3D" id="1.25.40.180">
    <property type="match status" value="1"/>
</dbReference>
<dbReference type="GO" id="GO:0006417">
    <property type="term" value="P:regulation of translation"/>
    <property type="evidence" value="ECO:0007669"/>
    <property type="project" value="UniProtKB-KW"/>
</dbReference>
<dbReference type="SUPFAM" id="SSF48371">
    <property type="entry name" value="ARM repeat"/>
    <property type="match status" value="1"/>
</dbReference>
<dbReference type="Pfam" id="PF02847">
    <property type="entry name" value="MA3"/>
    <property type="match status" value="1"/>
</dbReference>
<evidence type="ECO:0000256" key="4">
    <source>
        <dbReference type="ARBA" id="ARBA00023242"/>
    </source>
</evidence>
<comment type="caution">
    <text evidence="7">The sequence shown here is derived from an EMBL/GenBank/DDBJ whole genome shotgun (WGS) entry which is preliminary data.</text>
</comment>
<gene>
    <name evidence="7" type="ORF">WN944_016448</name>
</gene>
<comment type="similarity">
    <text evidence="2">Belongs to the CWC22 family.</text>
</comment>
<dbReference type="PROSITE" id="PS51366">
    <property type="entry name" value="MI"/>
    <property type="match status" value="1"/>
</dbReference>
<dbReference type="EMBL" id="JBCGBO010000005">
    <property type="protein sequence ID" value="KAK9201247.1"/>
    <property type="molecule type" value="Genomic_DNA"/>
</dbReference>
<dbReference type="SMART" id="SM00544">
    <property type="entry name" value="MA3"/>
    <property type="match status" value="1"/>
</dbReference>
<dbReference type="GO" id="GO:0042274">
    <property type="term" value="P:ribosomal small subunit biogenesis"/>
    <property type="evidence" value="ECO:0007669"/>
    <property type="project" value="TreeGrafter"/>
</dbReference>
<dbReference type="PANTHER" id="PTHR18034">
    <property type="entry name" value="CELL CYCLE CONTROL PROTEIN CWF22-RELATED"/>
    <property type="match status" value="1"/>
</dbReference>
<evidence type="ECO:0000256" key="3">
    <source>
        <dbReference type="ARBA" id="ARBA00022845"/>
    </source>
</evidence>
<dbReference type="AlphaFoldDB" id="A0AAP0QS13"/>
<keyword evidence="8" id="KW-1185">Reference proteome</keyword>
<dbReference type="SMART" id="SM00543">
    <property type="entry name" value="MIF4G"/>
    <property type="match status" value="1"/>
</dbReference>
<dbReference type="GO" id="GO:0003723">
    <property type="term" value="F:RNA binding"/>
    <property type="evidence" value="ECO:0007669"/>
    <property type="project" value="InterPro"/>
</dbReference>
<organism evidence="7 8">
    <name type="scientific">Citrus x changshan-huyou</name>
    <dbReference type="NCBI Taxonomy" id="2935761"/>
    <lineage>
        <taxon>Eukaryota</taxon>
        <taxon>Viridiplantae</taxon>
        <taxon>Streptophyta</taxon>
        <taxon>Embryophyta</taxon>
        <taxon>Tracheophyta</taxon>
        <taxon>Spermatophyta</taxon>
        <taxon>Magnoliopsida</taxon>
        <taxon>eudicotyledons</taxon>
        <taxon>Gunneridae</taxon>
        <taxon>Pentapetalae</taxon>
        <taxon>rosids</taxon>
        <taxon>malvids</taxon>
        <taxon>Sapindales</taxon>
        <taxon>Rutaceae</taxon>
        <taxon>Aurantioideae</taxon>
        <taxon>Citrus</taxon>
    </lineage>
</organism>
<keyword evidence="4" id="KW-0539">Nucleus</keyword>
<dbReference type="InterPro" id="IPR050781">
    <property type="entry name" value="CWC22_splicing_factor"/>
</dbReference>
<dbReference type="FunFam" id="1.25.40.180:FF:000043">
    <property type="entry name" value="MIF4G domain-containing protein / MA3 domain-containing protein"/>
    <property type="match status" value="1"/>
</dbReference>
<proteinExistence type="inferred from homology"/>
<keyword evidence="3" id="KW-0810">Translation regulation</keyword>
<sequence length="872" mass="98550">MADFIEAETNRLQHSLASPRQHSLISPLKSATAIADSLSRPQQLTPHDSLSLSESASASTTAASQSQLPLATVTPPGCCSSPSALHVYQLMAEKSMGRRDKRKEARLAKNQRKHQAWIEHKKSQKLKKTFRDVKSKRANKLKGSSPQMDSGVNQSSEELILSEKDEVKLNSFEKDELTSYKAVQRRKAKRAQKTKFEEFLEIDRPNAIIGAEEDLELERKLAKKLKVKKGKLRREDDGLDLLINGIPSVLDSLEEEEEVPDAKELCLKKKRKKQKVLDQDLEGDLEVGGSESEETNGLDVAMEETPTEAPSCKKRRKRKSVEHGREENVVEEIGPGVANPEETHDFVVPLETPARAPGSGSSVKYVAPHLRPCATKESEEHTQIRRRIRGLLNRLSESNVESITGEVSSIYLSVGRSVSCQIISEEVLASCSSGPRGNEQYAAVFATFVAGMACMVGIDFSAKLMALLAKSFENEYSKRDNLSLRNLTLLLSYLCIFGVCSSELIYDFLVTLSKRLKEIDVSTILTILQCCGMKIRADDPAAMKDFILGVQNRVNELKASSGDSQESINGKRMEFMLETILDIKNNKKRPKEDTVQHVRIKKWLQKLRVGDILIRGLKWDKLLDPNKKGQWWLSGDMAVKTENVELVASTIDREVLEAQKMLQLAAAQRMNTDARRAIFCIIMSGDDYIDAFEKLLRLDLPAKQDREIIRVLVECCLQERVFNKYYTILASKLCEHDKNHKFTLQFCLWDHFKELETMQLIRSMHLAKFVAEMVTAFTLSLAVLKTIDFSDPNLLTPKRIMHFRMLFEAVFEYPDNVIWNMFTRIAVSPELETLVSGIEFFLKQYVVKTNKKIANKFKIAKKALSNTEGVLM</sequence>
<evidence type="ECO:0000256" key="2">
    <source>
        <dbReference type="ARBA" id="ARBA00006856"/>
    </source>
</evidence>
<accession>A0AAP0QS13</accession>
<evidence type="ECO:0000259" key="6">
    <source>
        <dbReference type="PROSITE" id="PS51366"/>
    </source>
</evidence>
<feature type="region of interest" description="Disordered" evidence="5">
    <location>
        <begin position="282"/>
        <end position="327"/>
    </location>
</feature>
<dbReference type="InterPro" id="IPR016024">
    <property type="entry name" value="ARM-type_fold"/>
</dbReference>
<reference evidence="7 8" key="1">
    <citation type="submission" date="2024-05" db="EMBL/GenBank/DDBJ databases">
        <title>Haplotype-resolved chromosome-level genome assembly of Huyou (Citrus changshanensis).</title>
        <authorList>
            <person name="Miao C."/>
            <person name="Chen W."/>
            <person name="Wu Y."/>
            <person name="Wang L."/>
            <person name="Zhao S."/>
            <person name="Grierson D."/>
            <person name="Xu C."/>
            <person name="Chen K."/>
        </authorList>
    </citation>
    <scope>NUCLEOTIDE SEQUENCE [LARGE SCALE GENOMIC DNA]</scope>
    <source>
        <strain evidence="7">01-14</strain>
        <tissue evidence="7">Leaf</tissue>
    </source>
</reference>
<evidence type="ECO:0000256" key="1">
    <source>
        <dbReference type="ARBA" id="ARBA00004604"/>
    </source>
</evidence>
<feature type="domain" description="MI" evidence="6">
    <location>
        <begin position="673"/>
        <end position="789"/>
    </location>
</feature>
<dbReference type="InterPro" id="IPR003891">
    <property type="entry name" value="Initiation_fac_eIF4g_MI"/>
</dbReference>
<dbReference type="Proteomes" id="UP001428341">
    <property type="component" value="Unassembled WGS sequence"/>
</dbReference>
<evidence type="ECO:0000313" key="7">
    <source>
        <dbReference type="EMBL" id="KAK9201247.1"/>
    </source>
</evidence>
<dbReference type="GO" id="GO:0005730">
    <property type="term" value="C:nucleolus"/>
    <property type="evidence" value="ECO:0007669"/>
    <property type="project" value="UniProtKB-SubCell"/>
</dbReference>
<feature type="compositionally biased region" description="Basic and acidic residues" evidence="5">
    <location>
        <begin position="95"/>
        <end position="107"/>
    </location>
</feature>
<dbReference type="PANTHER" id="PTHR18034:SF4">
    <property type="entry name" value="NUCLEOLAR MIF4G DOMAIN-CONTAINING PROTEIN 1"/>
    <property type="match status" value="1"/>
</dbReference>
<dbReference type="Pfam" id="PF02854">
    <property type="entry name" value="MIF4G"/>
    <property type="match status" value="1"/>
</dbReference>
<feature type="region of interest" description="Disordered" evidence="5">
    <location>
        <begin position="95"/>
        <end position="114"/>
    </location>
</feature>
<name>A0AAP0QS13_9ROSI</name>
<evidence type="ECO:0000313" key="8">
    <source>
        <dbReference type="Proteomes" id="UP001428341"/>
    </source>
</evidence>
<protein>
    <recommendedName>
        <fullName evidence="6">MI domain-containing protein</fullName>
    </recommendedName>
</protein>
<dbReference type="InterPro" id="IPR003890">
    <property type="entry name" value="MIF4G-like_typ-3"/>
</dbReference>
<evidence type="ECO:0000256" key="5">
    <source>
        <dbReference type="SAM" id="MobiDB-lite"/>
    </source>
</evidence>
<feature type="compositionally biased region" description="Polar residues" evidence="5">
    <location>
        <begin position="142"/>
        <end position="157"/>
    </location>
</feature>
<feature type="compositionally biased region" description="Acidic residues" evidence="5">
    <location>
        <begin position="282"/>
        <end position="306"/>
    </location>
</feature>